<keyword evidence="12" id="KW-1185">Reference proteome</keyword>
<name>A0A3D9V8T1_THECX</name>
<dbReference type="GO" id="GO:0003677">
    <property type="term" value="F:DNA binding"/>
    <property type="evidence" value="ECO:0007669"/>
    <property type="project" value="UniProtKB-UniRule"/>
</dbReference>
<keyword evidence="6 7" id="KW-0413">Isomerase</keyword>
<evidence type="ECO:0000256" key="5">
    <source>
        <dbReference type="ARBA" id="ARBA00023125"/>
    </source>
</evidence>
<dbReference type="SUPFAM" id="SSF101904">
    <property type="entry name" value="GyrA/ParC C-terminal domain-like"/>
    <property type="match status" value="1"/>
</dbReference>
<feature type="active site" description="O-(5'-phospho-DNA)-tyrosine intermediate" evidence="7">
    <location>
        <position position="130"/>
    </location>
</feature>
<proteinExistence type="inferred from homology"/>
<evidence type="ECO:0000256" key="9">
    <source>
        <dbReference type="SAM" id="MobiDB-lite"/>
    </source>
</evidence>
<dbReference type="Gene3D" id="1.10.268.10">
    <property type="entry name" value="Topoisomerase, domain 3"/>
    <property type="match status" value="1"/>
</dbReference>
<evidence type="ECO:0000256" key="3">
    <source>
        <dbReference type="ARBA" id="ARBA00012895"/>
    </source>
</evidence>
<dbReference type="Gene3D" id="3.90.199.10">
    <property type="entry name" value="Topoisomerase II, domain 5"/>
    <property type="match status" value="1"/>
</dbReference>
<dbReference type="InterPro" id="IPR050220">
    <property type="entry name" value="Type_II_DNA_Topoisomerases"/>
</dbReference>
<dbReference type="GO" id="GO:0005737">
    <property type="term" value="C:cytoplasm"/>
    <property type="evidence" value="ECO:0007669"/>
    <property type="project" value="TreeGrafter"/>
</dbReference>
<evidence type="ECO:0000256" key="1">
    <source>
        <dbReference type="ARBA" id="ARBA00000185"/>
    </source>
</evidence>
<dbReference type="SUPFAM" id="SSF56719">
    <property type="entry name" value="Type II DNA topoisomerase"/>
    <property type="match status" value="1"/>
</dbReference>
<dbReference type="GO" id="GO:0009330">
    <property type="term" value="C:DNA topoisomerase type II (double strand cut, ATP-hydrolyzing) complex"/>
    <property type="evidence" value="ECO:0007669"/>
    <property type="project" value="TreeGrafter"/>
</dbReference>
<keyword evidence="8" id="KW-0175">Coiled coil</keyword>
<dbReference type="GO" id="GO:0034335">
    <property type="term" value="F:DNA negative supercoiling activity"/>
    <property type="evidence" value="ECO:0007669"/>
    <property type="project" value="UniProtKB-ARBA"/>
</dbReference>
<dbReference type="PANTHER" id="PTHR43493">
    <property type="entry name" value="DNA GYRASE/TOPOISOMERASE SUBUNIT A"/>
    <property type="match status" value="1"/>
</dbReference>
<dbReference type="GO" id="GO:0006265">
    <property type="term" value="P:DNA topological change"/>
    <property type="evidence" value="ECO:0007669"/>
    <property type="project" value="UniProtKB-UniRule"/>
</dbReference>
<dbReference type="Gene3D" id="3.30.1360.40">
    <property type="match status" value="1"/>
</dbReference>
<dbReference type="FunFam" id="1.10.268.10:FF:000001">
    <property type="entry name" value="DNA gyrase subunit A"/>
    <property type="match status" value="1"/>
</dbReference>
<reference evidence="11 12" key="1">
    <citation type="submission" date="2018-08" db="EMBL/GenBank/DDBJ databases">
        <title>Sequencing the genomes of 1000 actinobacteria strains.</title>
        <authorList>
            <person name="Klenk H.-P."/>
        </authorList>
    </citation>
    <scope>NUCLEOTIDE SEQUENCE [LARGE SCALE GENOMIC DNA]</scope>
    <source>
        <strain evidence="11 12">DSM 22891</strain>
    </source>
</reference>
<comment type="similarity">
    <text evidence="2">Belongs to the type II topoisomerase GyrA/ParC subunit family.</text>
</comment>
<accession>A0A3D9V8T1</accession>
<evidence type="ECO:0000313" key="11">
    <source>
        <dbReference type="EMBL" id="REF37927.1"/>
    </source>
</evidence>
<dbReference type="SMART" id="SM00434">
    <property type="entry name" value="TOP4c"/>
    <property type="match status" value="1"/>
</dbReference>
<dbReference type="InterPro" id="IPR035516">
    <property type="entry name" value="Gyrase/topoIV_suA_C"/>
</dbReference>
<evidence type="ECO:0000256" key="6">
    <source>
        <dbReference type="ARBA" id="ARBA00023235"/>
    </source>
</evidence>
<evidence type="ECO:0000256" key="8">
    <source>
        <dbReference type="SAM" id="Coils"/>
    </source>
</evidence>
<evidence type="ECO:0000256" key="7">
    <source>
        <dbReference type="PROSITE-ProRule" id="PRU01384"/>
    </source>
</evidence>
<dbReference type="InterPro" id="IPR006691">
    <property type="entry name" value="GyrA/parC_rep"/>
</dbReference>
<dbReference type="Pfam" id="PF00521">
    <property type="entry name" value="DNA_topoisoIV"/>
    <property type="match status" value="1"/>
</dbReference>
<dbReference type="InterPro" id="IPR002205">
    <property type="entry name" value="Topo_IIA_dom_A"/>
</dbReference>
<feature type="domain" description="Topo IIA-type catalytic" evidence="10">
    <location>
        <begin position="43"/>
        <end position="509"/>
    </location>
</feature>
<keyword evidence="4 7" id="KW-0799">Topoisomerase</keyword>
<feature type="coiled-coil region" evidence="8">
    <location>
        <begin position="445"/>
        <end position="472"/>
    </location>
</feature>
<dbReference type="EC" id="5.6.2.2" evidence="3"/>
<dbReference type="EMBL" id="QTUC01000001">
    <property type="protein sequence ID" value="REF37927.1"/>
    <property type="molecule type" value="Genomic_DNA"/>
</dbReference>
<evidence type="ECO:0000259" key="10">
    <source>
        <dbReference type="PROSITE" id="PS52040"/>
    </source>
</evidence>
<dbReference type="RefSeq" id="WP_115851305.1">
    <property type="nucleotide sequence ID" value="NZ_QTUC01000001.1"/>
</dbReference>
<dbReference type="Pfam" id="PF03989">
    <property type="entry name" value="DNA_gyraseA_C"/>
    <property type="match status" value="3"/>
</dbReference>
<dbReference type="OrthoDB" id="9806486at2"/>
<comment type="caution">
    <text evidence="11">The sequence shown here is derived from an EMBL/GenBank/DDBJ whole genome shotgun (WGS) entry which is preliminary data.</text>
</comment>
<comment type="catalytic activity">
    <reaction evidence="1 7">
        <text>ATP-dependent breakage, passage and rejoining of double-stranded DNA.</text>
        <dbReference type="EC" id="5.6.2.2"/>
    </reaction>
</comment>
<gene>
    <name evidence="11" type="ORF">DFJ64_3388</name>
</gene>
<dbReference type="NCBIfam" id="NF004044">
    <property type="entry name" value="PRK05561.1"/>
    <property type="match status" value="1"/>
</dbReference>
<evidence type="ECO:0000313" key="12">
    <source>
        <dbReference type="Proteomes" id="UP000256485"/>
    </source>
</evidence>
<evidence type="ECO:0000256" key="2">
    <source>
        <dbReference type="ARBA" id="ARBA00008263"/>
    </source>
</evidence>
<keyword evidence="5 7" id="KW-0238">DNA-binding</keyword>
<dbReference type="CDD" id="cd00187">
    <property type="entry name" value="TOP4c"/>
    <property type="match status" value="1"/>
</dbReference>
<dbReference type="FunFam" id="3.90.199.10:FF:000001">
    <property type="entry name" value="DNA gyrase subunit A"/>
    <property type="match status" value="1"/>
</dbReference>
<protein>
    <recommendedName>
        <fullName evidence="3">DNA topoisomerase (ATP-hydrolyzing)</fullName>
        <ecNumber evidence="3">5.6.2.2</ecNumber>
    </recommendedName>
</protein>
<dbReference type="GO" id="GO:0005524">
    <property type="term" value="F:ATP binding"/>
    <property type="evidence" value="ECO:0007669"/>
    <property type="project" value="InterPro"/>
</dbReference>
<organism evidence="11 12">
    <name type="scientific">Thermasporomyces composti</name>
    <dbReference type="NCBI Taxonomy" id="696763"/>
    <lineage>
        <taxon>Bacteria</taxon>
        <taxon>Bacillati</taxon>
        <taxon>Actinomycetota</taxon>
        <taxon>Actinomycetes</taxon>
        <taxon>Propionibacteriales</taxon>
        <taxon>Nocardioidaceae</taxon>
        <taxon>Thermasporomyces</taxon>
    </lineage>
</organism>
<sequence length="814" mass="88285">MARRKSTKEPEGFEEKILDVDVGDEMRASFLEYAYSVIYARALPDARDGLKPVQRRILYTMSDMGLRPDRAYVKSARVVGEVMGKLHPHGDAAIYDALVRMVQPWALRVPLVDGHGNFGSPDDGPAAMRYTECRMAAAALAMTESLDEEVVDWKPNYDSQQMEPTVLPAAFPNLLVNGASGIAVGMATNMPPHNLVEVVQALRHLIKKPNASLDELMRFIPGPDLPTGGKIVGLEGIREAYETGRGAFKMRATARIESITPRRRGIVVTELPYNVGPERVMERIKQLVQSKKLQGIADLKDLTDREKGLRLVIEVKNGFHPEAILEQLYKLTPMEESFSINNVALVDGQPRTLGLKELLEVYLEHRFDVTRRRTRYRLSKASDRLHLVEGLLIAVLDIDEVIQIVRSSDDAATAKQRLMAVFDLSEVQAQHILDMQLRRLTKFSRIELEKEKAELEREISELTAILEDDRLLRRVVSKELADVAKAYGSERRTVLLESSGHQVAAAMPLEVADDPCWVLLSSTGLLARSTTADELSTSGRRTKHDVIVSAVRATARGHVGLVTSHGRMIRLNVLDMPALPPSANAPNLQGGAPVSEFVSLEAGERPLCLSTLETDSPGLALGTAAGVVKRVQPDHLTNRDTWPVISLKEGDEVVGAVELRTGDEDLVFVTSDAQLLRFPASSVRPQGRSASGVAGIRLNAKAKVIFFGAVPTDREAVVVTVAGSSSALPGTDAGSVKVTPYTEYPAKGRATGGVRCHRLLKGEDALLLAWAGPAPARAAAASGTAVDLPPATGKRDGSGVSVSQPIAAVAGPPS</sequence>
<evidence type="ECO:0000256" key="4">
    <source>
        <dbReference type="ARBA" id="ARBA00023029"/>
    </source>
</evidence>
<feature type="region of interest" description="Disordered" evidence="9">
    <location>
        <begin position="787"/>
        <end position="814"/>
    </location>
</feature>
<dbReference type="InterPro" id="IPR013760">
    <property type="entry name" value="Topo_IIA-like_dom_sf"/>
</dbReference>
<dbReference type="FunFam" id="3.30.1360.40:FF:000002">
    <property type="entry name" value="DNA gyrase subunit A"/>
    <property type="match status" value="1"/>
</dbReference>
<dbReference type="PROSITE" id="PS52040">
    <property type="entry name" value="TOPO_IIA"/>
    <property type="match status" value="1"/>
</dbReference>
<dbReference type="InterPro" id="IPR013757">
    <property type="entry name" value="Topo_IIA_A_a_sf"/>
</dbReference>
<dbReference type="AlphaFoldDB" id="A0A3D9V8T1"/>
<dbReference type="PANTHER" id="PTHR43493:SF5">
    <property type="entry name" value="DNA GYRASE SUBUNIT A, CHLOROPLASTIC_MITOCHONDRIAL"/>
    <property type="match status" value="1"/>
</dbReference>
<dbReference type="Gene3D" id="2.120.10.90">
    <property type="entry name" value="DNA gyrase/topoisomerase IV, subunit A, C-terminal"/>
    <property type="match status" value="1"/>
</dbReference>
<dbReference type="Proteomes" id="UP000256485">
    <property type="component" value="Unassembled WGS sequence"/>
</dbReference>
<dbReference type="InterPro" id="IPR013758">
    <property type="entry name" value="Topo_IIA_A/C_ab"/>
</dbReference>